<dbReference type="AlphaFoldDB" id="A0AAD0M6Z8"/>
<reference evidence="1 2" key="1">
    <citation type="journal article" date="2011" name="PLoS Pathog.">
        <title>Dynamic evolution of pathogenicity revealed by sequencing and comparative genomics of 19 Pseudomonas syringae isolates.</title>
        <authorList>
            <person name="Baltrus D.A."/>
            <person name="Nishimura M.T."/>
            <person name="Romanchuk A."/>
            <person name="Chang J.H."/>
            <person name="Mukhtar M.S."/>
            <person name="Cherkis K."/>
            <person name="Roach J."/>
            <person name="Grant S.R."/>
            <person name="Jones C.D."/>
            <person name="Dangl J.L."/>
        </authorList>
    </citation>
    <scope>NUCLEOTIDE SEQUENCE [LARGE SCALE GENOMIC DNA]</scope>
    <source>
        <strain evidence="1 2">M301315</strain>
    </source>
</reference>
<dbReference type="RefSeq" id="WP_005742222.1">
    <property type="nucleotide sequence ID" value="NZ_CP031226.1"/>
</dbReference>
<name>A0AAD0M6Z8_PSEAV</name>
<gene>
    <name evidence="1" type="ORF">PLA107_030535</name>
</gene>
<dbReference type="EMBL" id="CP031226">
    <property type="protein sequence ID" value="AXH59565.1"/>
    <property type="molecule type" value="Genomic_DNA"/>
</dbReference>
<protein>
    <submittedName>
        <fullName evidence="1">Uncharacterized protein</fullName>
    </submittedName>
</protein>
<proteinExistence type="predicted"/>
<geneLocation type="plasmid" evidence="2">
    <name>pmppla107</name>
</geneLocation>
<dbReference type="Proteomes" id="UP000006426">
    <property type="component" value="Plasmid pmppla107"/>
</dbReference>
<accession>A0AAD0M6Z8</accession>
<organism evidence="1 2">
    <name type="scientific">Pseudomonas amygdali pv. lachrymans str. M301315</name>
    <dbReference type="NCBI Taxonomy" id="629260"/>
    <lineage>
        <taxon>Bacteria</taxon>
        <taxon>Pseudomonadati</taxon>
        <taxon>Pseudomonadota</taxon>
        <taxon>Gammaproteobacteria</taxon>
        <taxon>Pseudomonadales</taxon>
        <taxon>Pseudomonadaceae</taxon>
        <taxon>Pseudomonas</taxon>
        <taxon>Pseudomonas amygdali</taxon>
    </lineage>
</organism>
<dbReference type="GeneID" id="39473962"/>
<evidence type="ECO:0000313" key="2">
    <source>
        <dbReference type="Proteomes" id="UP000006426"/>
    </source>
</evidence>
<sequence length="242" mass="27235">MKIPLVITSELWHIGDLDNNTQGKRQSFEGNLLSASACPNAWEGIARLGGGKYYSLNQETMLVNMWEALKGADYEPLRLAVQQWALKRRLIEPGVIYVASYYDDELECEREMHFSSEAEAREEVDADECESGVESRSVFLATDALLKLHGLTRPMASSGLEYALIEWVRENTSRMIKGVYWDEKLDELGLSAPRAGMFSTKGFEERSALPDDEDCLAHVDFLTMEQYARGGRRADHGSELGL</sequence>
<evidence type="ECO:0000313" key="1">
    <source>
        <dbReference type="EMBL" id="AXH59565.1"/>
    </source>
</evidence>
<keyword evidence="1" id="KW-0614">Plasmid</keyword>